<evidence type="ECO:0000256" key="1">
    <source>
        <dbReference type="SAM" id="Phobius"/>
    </source>
</evidence>
<dbReference type="Proteomes" id="UP000001889">
    <property type="component" value="Chromosome"/>
</dbReference>
<feature type="transmembrane region" description="Helical" evidence="1">
    <location>
        <begin position="24"/>
        <end position="45"/>
    </location>
</feature>
<accession>D2TIU4</accession>
<organism evidence="2 3">
    <name type="scientific">Citrobacter rodentium (strain ICC168)</name>
    <name type="common">Citrobacter freundii biotype 4280</name>
    <dbReference type="NCBI Taxonomy" id="637910"/>
    <lineage>
        <taxon>Bacteria</taxon>
        <taxon>Pseudomonadati</taxon>
        <taxon>Pseudomonadota</taxon>
        <taxon>Gammaproteobacteria</taxon>
        <taxon>Enterobacterales</taxon>
        <taxon>Enterobacteriaceae</taxon>
        <taxon>Citrobacter</taxon>
    </lineage>
</organism>
<name>D2TIU4_CITRI</name>
<sequence length="647" mass="71043">MEQLFLLSDNFMIKLPSTLSSENGAITIVYAIIFPALLAMVALALDGALMINRKARLADASSEAILAISAVDNRLVDSVAIDNNKQIAKDFVNYYLPNNQAEQLKVVVTSFDRTIEKGYIDYKIAISATLPTLLPLGHLGFSAFDRSVTVGNFDNNSGNARKFVTVISDPADYVFVVDFSDSMNSSYIDQGRVTTRLAMLKQVVREVISGNKNPDSQFAIVPFDIGVPFRIKDSVNTTSSYANKENEGGGELVGCSALYVPKPQYAPDKIDYNFWANKNISQKQYPLFNNSKNSIFYNLDRGRYFYYRFIVGKALNEDMGDLEDRGWCTLNSSAAAPMGLYTHSCEAQSAESIFTPANKLKIEEQYDNVTALLDTMRAAPTEERSSIANSLTIDYASTLKYDNLFGTEAIQEFIQPWAPNMYEYRAFTGMCQSATPLRTVSPRLSQSQAEEQMAATFTSARAQAFLIPLTTSSEEKTRLISDFAGMSAGGGTDSTIGLLRSVPVVAAGTNPKKVIIVISDGEDEIDPAIVADQFHSRGMCDVIKAGLKDEGLFASGKTGVVANTVEIHYVSINDNNNESRMAFWGKYCARGDDTTDQKQYTHTATNYSSLIETLVSIIGVETGFYIQDSQNGVDFPVTESEENVPLS</sequence>
<evidence type="ECO:0000313" key="3">
    <source>
        <dbReference type="Proteomes" id="UP000001889"/>
    </source>
</evidence>
<dbReference type="SUPFAM" id="SSF53300">
    <property type="entry name" value="vWA-like"/>
    <property type="match status" value="1"/>
</dbReference>
<keyword evidence="3" id="KW-1185">Reference proteome</keyword>
<keyword evidence="1" id="KW-0812">Transmembrane</keyword>
<protein>
    <submittedName>
        <fullName evidence="2">Tight adherence protein TadG</fullName>
    </submittedName>
</protein>
<dbReference type="eggNOG" id="COG4961">
    <property type="taxonomic scope" value="Bacteria"/>
</dbReference>
<proteinExistence type="predicted"/>
<dbReference type="Gene3D" id="3.40.50.410">
    <property type="entry name" value="von Willebrand factor, type A domain"/>
    <property type="match status" value="2"/>
</dbReference>
<keyword evidence="1" id="KW-0472">Membrane</keyword>
<gene>
    <name evidence="2" type="primary">tadG</name>
    <name evidence="2" type="ordered locus">ROD_41551</name>
</gene>
<dbReference type="STRING" id="637910.ROD_41551"/>
<dbReference type="HOGENOM" id="CLU_424385_0_0_6"/>
<dbReference type="KEGG" id="cro:ROD_41551"/>
<dbReference type="InterPro" id="IPR036465">
    <property type="entry name" value="vWFA_dom_sf"/>
</dbReference>
<keyword evidence="1" id="KW-1133">Transmembrane helix</keyword>
<dbReference type="AlphaFoldDB" id="D2TIU4"/>
<evidence type="ECO:0000313" key="2">
    <source>
        <dbReference type="EMBL" id="CBG90854.1"/>
    </source>
</evidence>
<reference evidence="2 3" key="1">
    <citation type="journal article" date="2010" name="J. Bacteriol.">
        <title>The Citrobacter rodentium genome sequence reveals convergent evolution with human pathogenic Escherichia coli.</title>
        <authorList>
            <person name="Petty N.K."/>
            <person name="Bulgin R."/>
            <person name="Crepin V.F."/>
            <person name="Cerdeno-Tarraga A.M."/>
            <person name="Schroeder G.N."/>
            <person name="Quail M.A."/>
            <person name="Lennard N."/>
            <person name="Corton C."/>
            <person name="Barron A."/>
            <person name="Clark L."/>
            <person name="Toribio A.L."/>
            <person name="Parkhill J."/>
            <person name="Dougan G."/>
            <person name="Frankel G."/>
            <person name="Thomson N.R."/>
        </authorList>
    </citation>
    <scope>NUCLEOTIDE SEQUENCE [LARGE SCALE GENOMIC DNA]</scope>
    <source>
        <strain evidence="2 3">ICC168</strain>
    </source>
</reference>
<dbReference type="EMBL" id="FN543502">
    <property type="protein sequence ID" value="CBG90854.1"/>
    <property type="molecule type" value="Genomic_DNA"/>
</dbReference>